<feature type="domain" description="HTH tetR-type" evidence="3">
    <location>
        <begin position="27"/>
        <end position="87"/>
    </location>
</feature>
<organism evidence="4 5">
    <name type="scientific">Clostridium kluyveri</name>
    <dbReference type="NCBI Taxonomy" id="1534"/>
    <lineage>
        <taxon>Bacteria</taxon>
        <taxon>Bacillati</taxon>
        <taxon>Bacillota</taxon>
        <taxon>Clostridia</taxon>
        <taxon>Eubacteriales</taxon>
        <taxon>Clostridiaceae</taxon>
        <taxon>Clostridium</taxon>
    </lineage>
</organism>
<dbReference type="InterPro" id="IPR036271">
    <property type="entry name" value="Tet_transcr_reg_TetR-rel_C_sf"/>
</dbReference>
<dbReference type="SUPFAM" id="SSF46689">
    <property type="entry name" value="Homeodomain-like"/>
    <property type="match status" value="1"/>
</dbReference>
<gene>
    <name evidence="4" type="ORF">BS101_20035</name>
</gene>
<proteinExistence type="predicted"/>
<dbReference type="RefSeq" id="WP_073540391.1">
    <property type="nucleotide sequence ID" value="NZ_CP018335.1"/>
</dbReference>
<dbReference type="InterPro" id="IPR001647">
    <property type="entry name" value="HTH_TetR"/>
</dbReference>
<dbReference type="PROSITE" id="PS50977">
    <property type="entry name" value="HTH_TETR_2"/>
    <property type="match status" value="1"/>
</dbReference>
<dbReference type="PRINTS" id="PR00455">
    <property type="entry name" value="HTHTETR"/>
</dbReference>
<evidence type="ECO:0000313" key="5">
    <source>
        <dbReference type="Proteomes" id="UP000184604"/>
    </source>
</evidence>
<dbReference type="PANTHER" id="PTHR43479:SF11">
    <property type="entry name" value="ACREF_ENVCD OPERON REPRESSOR-RELATED"/>
    <property type="match status" value="1"/>
</dbReference>
<keyword evidence="1 2" id="KW-0238">DNA-binding</keyword>
<accession>A0A1L5FD08</accession>
<dbReference type="AlphaFoldDB" id="A0A1L5FD08"/>
<dbReference type="InterPro" id="IPR009057">
    <property type="entry name" value="Homeodomain-like_sf"/>
</dbReference>
<evidence type="ECO:0000313" key="4">
    <source>
        <dbReference type="EMBL" id="APM40833.1"/>
    </source>
</evidence>
<dbReference type="Proteomes" id="UP000184604">
    <property type="component" value="Chromosome"/>
</dbReference>
<dbReference type="OrthoDB" id="9780824at2"/>
<protein>
    <submittedName>
        <fullName evidence="4">TetR family transcriptional regulator</fullName>
    </submittedName>
</protein>
<dbReference type="GO" id="GO:0003677">
    <property type="term" value="F:DNA binding"/>
    <property type="evidence" value="ECO:0007669"/>
    <property type="project" value="UniProtKB-UniRule"/>
</dbReference>
<evidence type="ECO:0000256" key="1">
    <source>
        <dbReference type="ARBA" id="ARBA00023125"/>
    </source>
</evidence>
<sequence>MNFSDDNYEKLFENFLNDNNLSDKEFTERQWQILNAAIKVFSENGYGNSRTSEIAKEASVAEGTIFRYYKTKKDLLMGLIIPFATKFMKPLVLESGIKIMESSEDKPIDEVLKELMADRIELVKKNLPLIKTVLVEASYHPELLTVLKEQIISKAFPVVEKFISEYVKKNELRNIDSSLILRSIVSIIGGYIFLSSVFPECFAGEGDKKEIDKLTDILLNGIIQK</sequence>
<evidence type="ECO:0000259" key="3">
    <source>
        <dbReference type="PROSITE" id="PS50977"/>
    </source>
</evidence>
<reference evidence="4 5" key="1">
    <citation type="submission" date="2016-12" db="EMBL/GenBank/DDBJ databases">
        <title>Complete genome sequence of Clostridium kluyveri JZZ isolated from the pit mud of a Chinese flavor liquor-making factory.</title>
        <authorList>
            <person name="Wang Y."/>
        </authorList>
    </citation>
    <scope>NUCLEOTIDE SEQUENCE [LARGE SCALE GENOMIC DNA]</scope>
    <source>
        <strain evidence="4 5">JZZ</strain>
    </source>
</reference>
<name>A0A1L5FD08_CLOKL</name>
<dbReference type="Gene3D" id="1.10.357.10">
    <property type="entry name" value="Tetracycline Repressor, domain 2"/>
    <property type="match status" value="1"/>
</dbReference>
<dbReference type="InterPro" id="IPR050624">
    <property type="entry name" value="HTH-type_Tx_Regulator"/>
</dbReference>
<feature type="DNA-binding region" description="H-T-H motif" evidence="2">
    <location>
        <begin position="50"/>
        <end position="69"/>
    </location>
</feature>
<dbReference type="PANTHER" id="PTHR43479">
    <property type="entry name" value="ACREF/ENVCD OPERON REPRESSOR-RELATED"/>
    <property type="match status" value="1"/>
</dbReference>
<dbReference type="SUPFAM" id="SSF48498">
    <property type="entry name" value="Tetracyclin repressor-like, C-terminal domain"/>
    <property type="match status" value="1"/>
</dbReference>
<dbReference type="EMBL" id="CP018335">
    <property type="protein sequence ID" value="APM40833.1"/>
    <property type="molecule type" value="Genomic_DNA"/>
</dbReference>
<evidence type="ECO:0000256" key="2">
    <source>
        <dbReference type="PROSITE-ProRule" id="PRU00335"/>
    </source>
</evidence>
<dbReference type="Pfam" id="PF00440">
    <property type="entry name" value="TetR_N"/>
    <property type="match status" value="1"/>
</dbReference>